<evidence type="ECO:0000256" key="1">
    <source>
        <dbReference type="ARBA" id="ARBA00009995"/>
    </source>
</evidence>
<dbReference type="SUPFAM" id="SSF53756">
    <property type="entry name" value="UDP-Glycosyltransferase/glycogen phosphorylase"/>
    <property type="match status" value="1"/>
</dbReference>
<evidence type="ECO:0000313" key="9">
    <source>
        <dbReference type="Proteomes" id="UP000268014"/>
    </source>
</evidence>
<keyword evidence="7" id="KW-0472">Membrane</keyword>
<evidence type="ECO:0000256" key="7">
    <source>
        <dbReference type="SAM" id="Phobius"/>
    </source>
</evidence>
<keyword evidence="5" id="KW-0732">Signal</keyword>
<dbReference type="EC" id="2.4.1.17" evidence="2"/>
<evidence type="ECO:0000256" key="4">
    <source>
        <dbReference type="ARBA" id="ARBA00022679"/>
    </source>
</evidence>
<keyword evidence="9" id="KW-1185">Reference proteome</keyword>
<keyword evidence="7" id="KW-1133">Transmembrane helix</keyword>
<name>A0A3P7Z946_HAEPC</name>
<keyword evidence="7" id="KW-0812">Transmembrane</keyword>
<protein>
    <recommendedName>
        <fullName evidence="2">glucuronosyltransferase</fullName>
        <ecNumber evidence="2">2.4.1.17</ecNumber>
    </recommendedName>
</protein>
<dbReference type="PANTHER" id="PTHR48043">
    <property type="entry name" value="EG:EG0003.4 PROTEIN-RELATED"/>
    <property type="match status" value="1"/>
</dbReference>
<keyword evidence="4" id="KW-0808">Transferase</keyword>
<dbReference type="STRING" id="6290.A0A3P7Z946"/>
<reference evidence="8 9" key="1">
    <citation type="submission" date="2018-11" db="EMBL/GenBank/DDBJ databases">
        <authorList>
            <consortium name="Pathogen Informatics"/>
        </authorList>
    </citation>
    <scope>NUCLEOTIDE SEQUENCE [LARGE SCALE GENOMIC DNA]</scope>
    <source>
        <strain evidence="8 9">MHpl1</strain>
    </source>
</reference>
<organism evidence="8 9">
    <name type="scientific">Haemonchus placei</name>
    <name type="common">Barber's pole worm</name>
    <dbReference type="NCBI Taxonomy" id="6290"/>
    <lineage>
        <taxon>Eukaryota</taxon>
        <taxon>Metazoa</taxon>
        <taxon>Ecdysozoa</taxon>
        <taxon>Nematoda</taxon>
        <taxon>Chromadorea</taxon>
        <taxon>Rhabditida</taxon>
        <taxon>Rhabditina</taxon>
        <taxon>Rhabditomorpha</taxon>
        <taxon>Strongyloidea</taxon>
        <taxon>Trichostrongylidae</taxon>
        <taxon>Haemonchus</taxon>
    </lineage>
</organism>
<keyword evidence="3" id="KW-0328">Glycosyltransferase</keyword>
<dbReference type="Gene3D" id="3.40.50.2000">
    <property type="entry name" value="Glycogen Phosphorylase B"/>
    <property type="match status" value="2"/>
</dbReference>
<evidence type="ECO:0000313" key="8">
    <source>
        <dbReference type="EMBL" id="VDO46942.1"/>
    </source>
</evidence>
<dbReference type="OrthoDB" id="5835829at2759"/>
<dbReference type="InterPro" id="IPR050271">
    <property type="entry name" value="UDP-glycosyltransferase"/>
</dbReference>
<dbReference type="PANTHER" id="PTHR48043:SF23">
    <property type="entry name" value="UDP-GLUCURONOSYLTRANSFERASE"/>
    <property type="match status" value="1"/>
</dbReference>
<proteinExistence type="inferred from homology"/>
<evidence type="ECO:0000256" key="2">
    <source>
        <dbReference type="ARBA" id="ARBA00012544"/>
    </source>
</evidence>
<accession>A0A3P7Z946</accession>
<dbReference type="GO" id="GO:0015020">
    <property type="term" value="F:glucuronosyltransferase activity"/>
    <property type="evidence" value="ECO:0007669"/>
    <property type="project" value="UniProtKB-EC"/>
</dbReference>
<comment type="similarity">
    <text evidence="1">Belongs to the UDP-glycosyltransferase family.</text>
</comment>
<dbReference type="Proteomes" id="UP000268014">
    <property type="component" value="Unassembled WGS sequence"/>
</dbReference>
<dbReference type="AlphaFoldDB" id="A0A3P7Z946"/>
<gene>
    <name evidence="8" type="ORF">HPLM_LOCUS12857</name>
</gene>
<comment type="catalytic activity">
    <reaction evidence="6">
        <text>glucuronate acceptor + UDP-alpha-D-glucuronate = acceptor beta-D-glucuronoside + UDP + H(+)</text>
        <dbReference type="Rhea" id="RHEA:21032"/>
        <dbReference type="ChEBI" id="CHEBI:15378"/>
        <dbReference type="ChEBI" id="CHEBI:58052"/>
        <dbReference type="ChEBI" id="CHEBI:58223"/>
        <dbReference type="ChEBI" id="CHEBI:132367"/>
        <dbReference type="ChEBI" id="CHEBI:132368"/>
        <dbReference type="EC" id="2.4.1.17"/>
    </reaction>
</comment>
<evidence type="ECO:0000256" key="3">
    <source>
        <dbReference type="ARBA" id="ARBA00022676"/>
    </source>
</evidence>
<evidence type="ECO:0000256" key="5">
    <source>
        <dbReference type="ARBA" id="ARBA00022729"/>
    </source>
</evidence>
<dbReference type="Pfam" id="PF00201">
    <property type="entry name" value="UDPGT"/>
    <property type="match status" value="1"/>
</dbReference>
<dbReference type="InterPro" id="IPR002213">
    <property type="entry name" value="UDP_glucos_trans"/>
</dbReference>
<dbReference type="EMBL" id="UZAF01017999">
    <property type="protein sequence ID" value="VDO46942.1"/>
    <property type="molecule type" value="Genomic_DNA"/>
</dbReference>
<sequence length="291" mass="32869">MENFLASVGVTGDSSDFFARLLNLLFVYSSWKFQSSFASAAEQAMMEKLGPTATPIWDTVSNMSWILLNTEPLLDFDRPTLHKIVPIGGLGEWNRTLNIRQRNVLVSFGSVATTSKMPKEMKQTVLNAIKSHPDITFIWKYDQLDDPAAAGVDNLILSKWTPQTDLLGISATFGKPLVAIPLFADQMRNAQLAEKFGFGEYRMAALRMKNLLKHRPFTPQEKLVKTVEIAAQFGDMPELKVSGRKLGFVVYYNLDLLAMLFAIFALMTVVPLYLLYRCTRRRSFDTKLKPQ</sequence>
<evidence type="ECO:0000256" key="6">
    <source>
        <dbReference type="ARBA" id="ARBA00047475"/>
    </source>
</evidence>
<feature type="transmembrane region" description="Helical" evidence="7">
    <location>
        <begin position="256"/>
        <end position="276"/>
    </location>
</feature>